<keyword evidence="2" id="KW-1185">Reference proteome</keyword>
<accession>A0AAV8SN64</accession>
<dbReference type="AlphaFoldDB" id="A0AAV8SN64"/>
<evidence type="ECO:0008006" key="3">
    <source>
        <dbReference type="Google" id="ProtNLM"/>
    </source>
</evidence>
<sequence length="167" mass="18606">MGNAASCAPSIISNGVVKVLLPDGILQVYTRPVKAAELMLENPGQFVCDSSSLKVGQRIHGLSADEELERRQLYFLLPMDMLYSVLTQEEMTTLTSKTTKTLKQTHFGKIFPVLSETFCIFPSDSKAMVSMATEPEPVERYSKQKSWKPALETIFEIPGRQVSMTII</sequence>
<reference evidence="1 2" key="1">
    <citation type="submission" date="2021-09" db="EMBL/GenBank/DDBJ databases">
        <title>Genomic insights and catalytic innovation underlie evolution of tropane alkaloids biosynthesis.</title>
        <authorList>
            <person name="Wang Y.-J."/>
            <person name="Tian T."/>
            <person name="Huang J.-P."/>
            <person name="Huang S.-X."/>
        </authorList>
    </citation>
    <scope>NUCLEOTIDE SEQUENCE [LARGE SCALE GENOMIC DNA]</scope>
    <source>
        <strain evidence="1">KIB-2018</strain>
        <tissue evidence="1">Leaf</tissue>
    </source>
</reference>
<protein>
    <recommendedName>
        <fullName evidence="3">LysM domain-containing protein</fullName>
    </recommendedName>
</protein>
<dbReference type="InterPro" id="IPR025322">
    <property type="entry name" value="PADRE_dom"/>
</dbReference>
<proteinExistence type="predicted"/>
<evidence type="ECO:0000313" key="1">
    <source>
        <dbReference type="EMBL" id="KAJ8753716.1"/>
    </source>
</evidence>
<dbReference type="Pfam" id="PF14009">
    <property type="entry name" value="PADRE"/>
    <property type="match status" value="1"/>
</dbReference>
<gene>
    <name evidence="1" type="ORF">K2173_026392</name>
</gene>
<evidence type="ECO:0000313" key="2">
    <source>
        <dbReference type="Proteomes" id="UP001159364"/>
    </source>
</evidence>
<organism evidence="1 2">
    <name type="scientific">Erythroxylum novogranatense</name>
    <dbReference type="NCBI Taxonomy" id="1862640"/>
    <lineage>
        <taxon>Eukaryota</taxon>
        <taxon>Viridiplantae</taxon>
        <taxon>Streptophyta</taxon>
        <taxon>Embryophyta</taxon>
        <taxon>Tracheophyta</taxon>
        <taxon>Spermatophyta</taxon>
        <taxon>Magnoliopsida</taxon>
        <taxon>eudicotyledons</taxon>
        <taxon>Gunneridae</taxon>
        <taxon>Pentapetalae</taxon>
        <taxon>rosids</taxon>
        <taxon>fabids</taxon>
        <taxon>Malpighiales</taxon>
        <taxon>Erythroxylaceae</taxon>
        <taxon>Erythroxylum</taxon>
    </lineage>
</organism>
<comment type="caution">
    <text evidence="1">The sequence shown here is derived from an EMBL/GenBank/DDBJ whole genome shotgun (WGS) entry which is preliminary data.</text>
</comment>
<dbReference type="Proteomes" id="UP001159364">
    <property type="component" value="Linkage Group LG10"/>
</dbReference>
<name>A0AAV8SN64_9ROSI</name>
<dbReference type="EMBL" id="JAIWQS010000010">
    <property type="protein sequence ID" value="KAJ8753716.1"/>
    <property type="molecule type" value="Genomic_DNA"/>
</dbReference>
<dbReference type="PANTHER" id="PTHR33052">
    <property type="entry name" value="DUF4228 DOMAIN PROTEIN-RELATED"/>
    <property type="match status" value="1"/>
</dbReference>